<dbReference type="Proteomes" id="UP001227230">
    <property type="component" value="Chromosome 8"/>
</dbReference>
<keyword evidence="3" id="KW-1185">Reference proteome</keyword>
<accession>A0ABY9CE33</accession>
<evidence type="ECO:0000313" key="2">
    <source>
        <dbReference type="EMBL" id="WJZ93115.1"/>
    </source>
</evidence>
<name>A0ABY9CE33_VITVI</name>
<dbReference type="EMBL" id="CP126655">
    <property type="protein sequence ID" value="WJZ93115.1"/>
    <property type="molecule type" value="Genomic_DNA"/>
</dbReference>
<organism evidence="2 3">
    <name type="scientific">Vitis vinifera</name>
    <name type="common">Grape</name>
    <dbReference type="NCBI Taxonomy" id="29760"/>
    <lineage>
        <taxon>Eukaryota</taxon>
        <taxon>Viridiplantae</taxon>
        <taxon>Streptophyta</taxon>
        <taxon>Embryophyta</taxon>
        <taxon>Tracheophyta</taxon>
        <taxon>Spermatophyta</taxon>
        <taxon>Magnoliopsida</taxon>
        <taxon>eudicotyledons</taxon>
        <taxon>Gunneridae</taxon>
        <taxon>Pentapetalae</taxon>
        <taxon>rosids</taxon>
        <taxon>Vitales</taxon>
        <taxon>Vitaceae</taxon>
        <taxon>Viteae</taxon>
        <taxon>Vitis</taxon>
    </lineage>
</organism>
<dbReference type="Pfam" id="PF02519">
    <property type="entry name" value="Auxin_inducible"/>
    <property type="match status" value="1"/>
</dbReference>
<sequence>MKIMRGKFLRACLEKWRRMGSRVIPSAGCDYCCQWALWPSMHEGDSIPRDVPKGHLVVYVGENYTRFVIKITLLKHPLFKALLDQARDEYDFTAASKLCIPCDENIFLSVVRCASSPQDRRSFSLCL</sequence>
<evidence type="ECO:0000313" key="3">
    <source>
        <dbReference type="Proteomes" id="UP001227230"/>
    </source>
</evidence>
<protein>
    <recommendedName>
        <fullName evidence="4">Auxin-responsive protein SAUR50</fullName>
    </recommendedName>
</protein>
<dbReference type="PANTHER" id="PTHR31374">
    <property type="entry name" value="AUXIN-INDUCED PROTEIN-LIKE-RELATED"/>
    <property type="match status" value="1"/>
</dbReference>
<proteinExistence type="inferred from homology"/>
<comment type="similarity">
    <text evidence="1">Belongs to the ARG7 family.</text>
</comment>
<dbReference type="PANTHER" id="PTHR31374:SF9">
    <property type="entry name" value="AUXIN-RESPONSIVE FAMILY PROTEIN"/>
    <property type="match status" value="1"/>
</dbReference>
<dbReference type="InterPro" id="IPR003676">
    <property type="entry name" value="SAUR_fam"/>
</dbReference>
<gene>
    <name evidence="2" type="ORF">VitviT2T_012077</name>
</gene>
<evidence type="ECO:0008006" key="4">
    <source>
        <dbReference type="Google" id="ProtNLM"/>
    </source>
</evidence>
<evidence type="ECO:0000256" key="1">
    <source>
        <dbReference type="ARBA" id="ARBA00006974"/>
    </source>
</evidence>
<reference evidence="2 3" key="1">
    <citation type="journal article" date="2023" name="Hortic Res">
        <title>The complete reference genome for grapevine (Vitis vinifera L.) genetics and breeding.</title>
        <authorList>
            <person name="Shi X."/>
            <person name="Cao S."/>
            <person name="Wang X."/>
            <person name="Huang S."/>
            <person name="Wang Y."/>
            <person name="Liu Z."/>
            <person name="Liu W."/>
            <person name="Leng X."/>
            <person name="Peng Y."/>
            <person name="Wang N."/>
            <person name="Wang Y."/>
            <person name="Ma Z."/>
            <person name="Xu X."/>
            <person name="Zhang F."/>
            <person name="Xue H."/>
            <person name="Zhong H."/>
            <person name="Wang Y."/>
            <person name="Zhang K."/>
            <person name="Velt A."/>
            <person name="Avia K."/>
            <person name="Holtgrawe D."/>
            <person name="Grimplet J."/>
            <person name="Matus J.T."/>
            <person name="Ware D."/>
            <person name="Wu X."/>
            <person name="Wang H."/>
            <person name="Liu C."/>
            <person name="Fang Y."/>
            <person name="Rustenholz C."/>
            <person name="Cheng Z."/>
            <person name="Xiao H."/>
            <person name="Zhou Y."/>
        </authorList>
    </citation>
    <scope>NUCLEOTIDE SEQUENCE [LARGE SCALE GENOMIC DNA]</scope>
    <source>
        <strain evidence="3">cv. Pinot noir / PN40024</strain>
        <tissue evidence="2">Leaf</tissue>
    </source>
</reference>